<dbReference type="InterPro" id="IPR043519">
    <property type="entry name" value="NT_sf"/>
</dbReference>
<comment type="caution">
    <text evidence="1">The sequence shown here is derived from an EMBL/GenBank/DDBJ whole genome shotgun (WGS) entry which is preliminary data.</text>
</comment>
<gene>
    <name evidence="1" type="ORF">G5C66_21295</name>
</gene>
<dbReference type="Proteomes" id="UP000483261">
    <property type="component" value="Unassembled WGS sequence"/>
</dbReference>
<dbReference type="SUPFAM" id="SSF81301">
    <property type="entry name" value="Nucleotidyltransferase"/>
    <property type="match status" value="1"/>
</dbReference>
<dbReference type="PANTHER" id="PTHR34822">
    <property type="entry name" value="GRPB DOMAIN PROTEIN (AFU_ORTHOLOGUE AFUA_1G01530)"/>
    <property type="match status" value="1"/>
</dbReference>
<sequence length="181" mass="19667">MGIEVRAYDPSWPIRFEEVAEILRKALADGPEASIEHVGSTSVPGLAAKPILDVDVIVAPEDVPAAVAALERIGYVHRGDLGVAGREAFHAPDTDPRRHVYVCAAGTLNVRNHLAVRDVLRSRDDLRDDYAAVKLALAADPAMDIDTYIARKSDVLQNVLAVSDLTDAERRQILSLNDPSR</sequence>
<proteinExistence type="predicted"/>
<keyword evidence="2" id="KW-1185">Reference proteome</keyword>
<evidence type="ECO:0000313" key="1">
    <source>
        <dbReference type="EMBL" id="NGN95261.1"/>
    </source>
</evidence>
<evidence type="ECO:0000313" key="2">
    <source>
        <dbReference type="Proteomes" id="UP000483261"/>
    </source>
</evidence>
<dbReference type="RefSeq" id="WP_165112932.1">
    <property type="nucleotide sequence ID" value="NZ_JAALAA010000022.1"/>
</dbReference>
<dbReference type="AlphaFoldDB" id="A0A6M1R9J0"/>
<accession>A0A6M1R9J0</accession>
<organism evidence="1 2">
    <name type="scientific">Nocardioides turkmenicus</name>
    <dbReference type="NCBI Taxonomy" id="2711220"/>
    <lineage>
        <taxon>Bacteria</taxon>
        <taxon>Bacillati</taxon>
        <taxon>Actinomycetota</taxon>
        <taxon>Actinomycetes</taxon>
        <taxon>Propionibacteriales</taxon>
        <taxon>Nocardioidaceae</taxon>
        <taxon>Nocardioides</taxon>
    </lineage>
</organism>
<reference evidence="1 2" key="1">
    <citation type="submission" date="2020-02" db="EMBL/GenBank/DDBJ databases">
        <title>Whole-genome analyses of novel actinobacteria.</title>
        <authorList>
            <person name="Sahin N."/>
        </authorList>
    </citation>
    <scope>NUCLEOTIDE SEQUENCE [LARGE SCALE GENOMIC DNA]</scope>
    <source>
        <strain evidence="1 2">KC13</strain>
    </source>
</reference>
<dbReference type="InterPro" id="IPR007344">
    <property type="entry name" value="GrpB/CoaE"/>
</dbReference>
<dbReference type="Pfam" id="PF04229">
    <property type="entry name" value="GrpB"/>
    <property type="match status" value="1"/>
</dbReference>
<protein>
    <submittedName>
        <fullName evidence="1">GrpB family protein</fullName>
    </submittedName>
</protein>
<name>A0A6M1R9J0_9ACTN</name>
<dbReference type="PANTHER" id="PTHR34822:SF1">
    <property type="entry name" value="GRPB FAMILY PROTEIN"/>
    <property type="match status" value="1"/>
</dbReference>
<dbReference type="Gene3D" id="3.30.460.10">
    <property type="entry name" value="Beta Polymerase, domain 2"/>
    <property type="match status" value="1"/>
</dbReference>
<dbReference type="EMBL" id="JAALAA010000022">
    <property type="protein sequence ID" value="NGN95261.1"/>
    <property type="molecule type" value="Genomic_DNA"/>
</dbReference>